<protein>
    <submittedName>
        <fullName evidence="1">Uncharacterized protein</fullName>
    </submittedName>
</protein>
<dbReference type="SUPFAM" id="SSF47781">
    <property type="entry name" value="RuvA domain 2-like"/>
    <property type="match status" value="1"/>
</dbReference>
<dbReference type="InterPro" id="IPR004509">
    <property type="entry name" value="Competence_ComEA_HhH"/>
</dbReference>
<dbReference type="Gene3D" id="1.10.150.280">
    <property type="entry name" value="AF1531-like domain"/>
    <property type="match status" value="1"/>
</dbReference>
<gene>
    <name evidence="1" type="ORF">MNBD_GAMMA22-809</name>
</gene>
<dbReference type="GO" id="GO:0015628">
    <property type="term" value="P:protein secretion by the type II secretion system"/>
    <property type="evidence" value="ECO:0007669"/>
    <property type="project" value="TreeGrafter"/>
</dbReference>
<evidence type="ECO:0000313" key="1">
    <source>
        <dbReference type="EMBL" id="VAW93639.1"/>
    </source>
</evidence>
<reference evidence="1" key="1">
    <citation type="submission" date="2018-06" db="EMBL/GenBank/DDBJ databases">
        <authorList>
            <person name="Zhirakovskaya E."/>
        </authorList>
    </citation>
    <scope>NUCLEOTIDE SEQUENCE</scope>
</reference>
<dbReference type="InterPro" id="IPR051675">
    <property type="entry name" value="Endo/Exo/Phosphatase_dom_1"/>
</dbReference>
<dbReference type="PANTHER" id="PTHR21180">
    <property type="entry name" value="ENDONUCLEASE/EXONUCLEASE/PHOSPHATASE FAMILY DOMAIN-CONTAINING PROTEIN 1"/>
    <property type="match status" value="1"/>
</dbReference>
<dbReference type="AlphaFoldDB" id="A0A3B1A610"/>
<dbReference type="Pfam" id="PF12836">
    <property type="entry name" value="HHH_3"/>
    <property type="match status" value="1"/>
</dbReference>
<name>A0A3B1A610_9ZZZZ</name>
<organism evidence="1">
    <name type="scientific">hydrothermal vent metagenome</name>
    <dbReference type="NCBI Taxonomy" id="652676"/>
    <lineage>
        <taxon>unclassified sequences</taxon>
        <taxon>metagenomes</taxon>
        <taxon>ecological metagenomes</taxon>
    </lineage>
</organism>
<dbReference type="PANTHER" id="PTHR21180:SF32">
    <property type="entry name" value="ENDONUCLEASE_EXONUCLEASE_PHOSPHATASE FAMILY DOMAIN-CONTAINING PROTEIN 1"/>
    <property type="match status" value="1"/>
</dbReference>
<proteinExistence type="predicted"/>
<sequence length="95" mass="10423">MKKIFLSVLMLCVFSIQAAYADSVDINKADAVTISKNLKGIGLKKAKMIVEFRVANGPFRSIEDITKVKGVGSKILELNKSEIIVSKLEPKPESK</sequence>
<dbReference type="NCBIfam" id="TIGR00426">
    <property type="entry name" value="competence protein ComEA helix-hairpin-helix repeat region"/>
    <property type="match status" value="1"/>
</dbReference>
<dbReference type="GO" id="GO:0015627">
    <property type="term" value="C:type II protein secretion system complex"/>
    <property type="evidence" value="ECO:0007669"/>
    <property type="project" value="TreeGrafter"/>
</dbReference>
<dbReference type="InterPro" id="IPR010994">
    <property type="entry name" value="RuvA_2-like"/>
</dbReference>
<accession>A0A3B1A610</accession>
<dbReference type="EMBL" id="UOFS01000013">
    <property type="protein sequence ID" value="VAW93639.1"/>
    <property type="molecule type" value="Genomic_DNA"/>
</dbReference>